<dbReference type="GO" id="GO:0003941">
    <property type="term" value="F:L-serine ammonia-lyase activity"/>
    <property type="evidence" value="ECO:0007669"/>
    <property type="project" value="UniProtKB-EC"/>
</dbReference>
<keyword evidence="15" id="KW-1185">Reference proteome</keyword>
<protein>
    <recommendedName>
        <fullName evidence="11">L-serine deaminase</fullName>
    </recommendedName>
</protein>
<evidence type="ECO:0000259" key="13">
    <source>
        <dbReference type="PROSITE" id="PS51671"/>
    </source>
</evidence>
<evidence type="ECO:0000256" key="12">
    <source>
        <dbReference type="RuleBase" id="RU366059"/>
    </source>
</evidence>
<keyword evidence="6 11" id="KW-0479">Metal-binding</keyword>
<evidence type="ECO:0000256" key="8">
    <source>
        <dbReference type="ARBA" id="ARBA00023014"/>
    </source>
</evidence>
<dbReference type="NCBIfam" id="TIGR00719">
    <property type="entry name" value="sda_beta"/>
    <property type="match status" value="1"/>
</dbReference>
<evidence type="ECO:0000256" key="11">
    <source>
        <dbReference type="PIRNR" id="PIRNR036692"/>
    </source>
</evidence>
<dbReference type="Gene3D" id="3.30.70.260">
    <property type="match status" value="1"/>
</dbReference>
<dbReference type="SUPFAM" id="SSF143548">
    <property type="entry name" value="Serine metabolism enzymes domain"/>
    <property type="match status" value="1"/>
</dbReference>
<dbReference type="Gene3D" id="3.30.1330.90">
    <property type="entry name" value="D-3-phosphoglycerate dehydrogenase, domain 3"/>
    <property type="match status" value="1"/>
</dbReference>
<keyword evidence="7 11" id="KW-0408">Iron</keyword>
<dbReference type="InterPro" id="IPR051318">
    <property type="entry name" value="Fe-S_L-Ser"/>
</dbReference>
<comment type="similarity">
    <text evidence="3 11 12">Belongs to the iron-sulfur dependent L-serine dehydratase family.</text>
</comment>
<dbReference type="InterPro" id="IPR029009">
    <property type="entry name" value="ASB_dom_sf"/>
</dbReference>
<evidence type="ECO:0000313" key="14">
    <source>
        <dbReference type="EMBL" id="MDQ0361207.1"/>
    </source>
</evidence>
<dbReference type="EMBL" id="JAUSUR010000003">
    <property type="protein sequence ID" value="MDQ0361207.1"/>
    <property type="molecule type" value="Genomic_DNA"/>
</dbReference>
<reference evidence="14 15" key="1">
    <citation type="submission" date="2023-07" db="EMBL/GenBank/DDBJ databases">
        <title>Genomic Encyclopedia of Type Strains, Phase IV (KMG-IV): sequencing the most valuable type-strain genomes for metagenomic binning, comparative biology and taxonomic classification.</title>
        <authorList>
            <person name="Goeker M."/>
        </authorList>
    </citation>
    <scope>NUCLEOTIDE SEQUENCE [LARGE SCALE GENOMIC DNA]</scope>
    <source>
        <strain evidence="14 15">DSM 16784</strain>
    </source>
</reference>
<dbReference type="InterPro" id="IPR005131">
    <property type="entry name" value="Ser_deHydtase_bsu"/>
</dbReference>
<evidence type="ECO:0000256" key="6">
    <source>
        <dbReference type="ARBA" id="ARBA00022723"/>
    </source>
</evidence>
<keyword evidence="8 11" id="KW-0411">Iron-sulfur</keyword>
<dbReference type="PROSITE" id="PS51671">
    <property type="entry name" value="ACT"/>
    <property type="match status" value="1"/>
</dbReference>
<keyword evidence="9 11" id="KW-0456">Lyase</keyword>
<evidence type="ECO:0000256" key="3">
    <source>
        <dbReference type="ARBA" id="ARBA00008636"/>
    </source>
</evidence>
<dbReference type="CDD" id="cd04903">
    <property type="entry name" value="ACT_LSD"/>
    <property type="match status" value="1"/>
</dbReference>
<dbReference type="Pfam" id="PF03315">
    <property type="entry name" value="SDH_beta"/>
    <property type="match status" value="1"/>
</dbReference>
<dbReference type="InterPro" id="IPR002912">
    <property type="entry name" value="ACT_dom"/>
</dbReference>
<dbReference type="PANTHER" id="PTHR30182">
    <property type="entry name" value="L-SERINE DEHYDRATASE"/>
    <property type="match status" value="1"/>
</dbReference>
<evidence type="ECO:0000256" key="1">
    <source>
        <dbReference type="ARBA" id="ARBA00001966"/>
    </source>
</evidence>
<dbReference type="InterPro" id="IPR004643">
    <property type="entry name" value="Fe-S_L-Ser_bsu"/>
</dbReference>
<comment type="caution">
    <text evidence="14">The sequence shown here is derived from an EMBL/GenBank/DDBJ whole genome shotgun (WGS) entry which is preliminary data.</text>
</comment>
<dbReference type="RefSeq" id="WP_307407733.1">
    <property type="nucleotide sequence ID" value="NZ_JAUSUR010000003.1"/>
</dbReference>
<evidence type="ECO:0000256" key="10">
    <source>
        <dbReference type="ARBA" id="ARBA00049406"/>
    </source>
</evidence>
<dbReference type="PANTHER" id="PTHR30182:SF12">
    <property type="entry name" value="L-SERINE DEHYDRATASE, BETA CHAIN-RELATED"/>
    <property type="match status" value="1"/>
</dbReference>
<keyword evidence="5 11" id="KW-0004">4Fe-4S</keyword>
<name>A0ABU0E2U4_9FIRM</name>
<comment type="pathway">
    <text evidence="2 11">Carbohydrate biosynthesis; gluconeogenesis.</text>
</comment>
<comment type="cofactor">
    <cofactor evidence="1 12">
        <name>[4Fe-4S] cluster</name>
        <dbReference type="ChEBI" id="CHEBI:49883"/>
    </cofactor>
</comment>
<evidence type="ECO:0000256" key="2">
    <source>
        <dbReference type="ARBA" id="ARBA00004742"/>
    </source>
</evidence>
<gene>
    <name evidence="14" type="ORF">J2S15_001954</name>
</gene>
<evidence type="ECO:0000256" key="5">
    <source>
        <dbReference type="ARBA" id="ARBA00022485"/>
    </source>
</evidence>
<evidence type="ECO:0000256" key="4">
    <source>
        <dbReference type="ARBA" id="ARBA00022432"/>
    </source>
</evidence>
<proteinExistence type="inferred from homology"/>
<comment type="catalytic activity">
    <reaction evidence="10 11 12">
        <text>L-serine = pyruvate + NH4(+)</text>
        <dbReference type="Rhea" id="RHEA:19169"/>
        <dbReference type="ChEBI" id="CHEBI:15361"/>
        <dbReference type="ChEBI" id="CHEBI:28938"/>
        <dbReference type="ChEBI" id="CHEBI:33384"/>
        <dbReference type="EC" id="4.3.1.17"/>
    </reaction>
</comment>
<evidence type="ECO:0000313" key="15">
    <source>
        <dbReference type="Proteomes" id="UP001230220"/>
    </source>
</evidence>
<dbReference type="InterPro" id="IPR045865">
    <property type="entry name" value="ACT-like_dom_sf"/>
</dbReference>
<dbReference type="SUPFAM" id="SSF55021">
    <property type="entry name" value="ACT-like"/>
    <property type="match status" value="1"/>
</dbReference>
<accession>A0ABU0E2U4</accession>
<keyword evidence="4 11" id="KW-0312">Gluconeogenesis</keyword>
<evidence type="ECO:0000256" key="9">
    <source>
        <dbReference type="ARBA" id="ARBA00023239"/>
    </source>
</evidence>
<dbReference type="PIRSF" id="PIRSF036692">
    <property type="entry name" value="SDH_B"/>
    <property type="match status" value="1"/>
</dbReference>
<feature type="domain" description="ACT" evidence="13">
    <location>
        <begin position="150"/>
        <end position="222"/>
    </location>
</feature>
<sequence>MKDISIFDVIGPNMIGPSSSHTAGALRIALMARKIVADEVKEVTFRLYGSFAKTYEGHGTNRALVGGILGYQPDDVRIKDSFDYAKERNVKFHFDLIHGENPYHPNTVECFIESVHGEKTFIRGESIGGGEMVIKNINGVEIDLTGEYDTILVKQKDEPGVVAYLSNCLARFDVNIAFMKLYREDKGSIAYTIIEMDDPICEKALGEIEADASIMSAVYIPR</sequence>
<organism evidence="14 15">
    <name type="scientific">Breznakia pachnodae</name>
    <dbReference type="NCBI Taxonomy" id="265178"/>
    <lineage>
        <taxon>Bacteria</taxon>
        <taxon>Bacillati</taxon>
        <taxon>Bacillota</taxon>
        <taxon>Erysipelotrichia</taxon>
        <taxon>Erysipelotrichales</taxon>
        <taxon>Erysipelotrichaceae</taxon>
        <taxon>Breznakia</taxon>
    </lineage>
</organism>
<dbReference type="Proteomes" id="UP001230220">
    <property type="component" value="Unassembled WGS sequence"/>
</dbReference>
<evidence type="ECO:0000256" key="7">
    <source>
        <dbReference type="ARBA" id="ARBA00023004"/>
    </source>
</evidence>